<evidence type="ECO:0000256" key="1">
    <source>
        <dbReference type="SAM" id="MobiDB-lite"/>
    </source>
</evidence>
<feature type="region of interest" description="Disordered" evidence="1">
    <location>
        <begin position="25"/>
        <end position="49"/>
    </location>
</feature>
<name>A0A2J7ZRK0_9CHLO</name>
<organism evidence="2 3">
    <name type="scientific">Tetrabaena socialis</name>
    <dbReference type="NCBI Taxonomy" id="47790"/>
    <lineage>
        <taxon>Eukaryota</taxon>
        <taxon>Viridiplantae</taxon>
        <taxon>Chlorophyta</taxon>
        <taxon>core chlorophytes</taxon>
        <taxon>Chlorophyceae</taxon>
        <taxon>CS clade</taxon>
        <taxon>Chlamydomonadales</taxon>
        <taxon>Tetrabaenaceae</taxon>
        <taxon>Tetrabaena</taxon>
    </lineage>
</organism>
<gene>
    <name evidence="2" type="ORF">TSOC_011081</name>
</gene>
<dbReference type="Proteomes" id="UP000236333">
    <property type="component" value="Unassembled WGS sequence"/>
</dbReference>
<feature type="compositionally biased region" description="Basic and acidic residues" evidence="1">
    <location>
        <begin position="35"/>
        <end position="49"/>
    </location>
</feature>
<comment type="caution">
    <text evidence="2">The sequence shown here is derived from an EMBL/GenBank/DDBJ whole genome shotgun (WGS) entry which is preliminary data.</text>
</comment>
<dbReference type="EMBL" id="PGGS01000578">
    <property type="protein sequence ID" value="PNH02897.1"/>
    <property type="molecule type" value="Genomic_DNA"/>
</dbReference>
<evidence type="ECO:0000313" key="3">
    <source>
        <dbReference type="Proteomes" id="UP000236333"/>
    </source>
</evidence>
<evidence type="ECO:0000313" key="2">
    <source>
        <dbReference type="EMBL" id="PNH02897.1"/>
    </source>
</evidence>
<proteinExistence type="predicted"/>
<keyword evidence="3" id="KW-1185">Reference proteome</keyword>
<accession>A0A2J7ZRK0</accession>
<sequence>MCEEREGGVWEIGCCSGGWERLESGQTRGRGRSKGGGDRGVSKGGDHPRCRGAGITVAAGGGADNGDESLIACALLQQHPGSALAVALTTVLAGVAEDQEDADQTLCGDVWRDGPVLEALRAGCGIPGGDVAARRGARRAAHYRWEDTQLLRAMPGGRSRVCPPPDARRRLV</sequence>
<reference evidence="2 3" key="1">
    <citation type="journal article" date="2017" name="Mol. Biol. Evol.">
        <title>The 4-celled Tetrabaena socialis nuclear genome reveals the essential components for genetic control of cell number at the origin of multicellularity in the volvocine lineage.</title>
        <authorList>
            <person name="Featherston J."/>
            <person name="Arakaki Y."/>
            <person name="Hanschen E.R."/>
            <person name="Ferris P.J."/>
            <person name="Michod R.E."/>
            <person name="Olson B.J.S.C."/>
            <person name="Nozaki H."/>
            <person name="Durand P.M."/>
        </authorList>
    </citation>
    <scope>NUCLEOTIDE SEQUENCE [LARGE SCALE GENOMIC DNA]</scope>
    <source>
        <strain evidence="2 3">NIES-571</strain>
    </source>
</reference>
<protein>
    <submittedName>
        <fullName evidence="2">Uncharacterized protein</fullName>
    </submittedName>
</protein>
<dbReference type="AlphaFoldDB" id="A0A2J7ZRK0"/>